<proteinExistence type="predicted"/>
<reference evidence="1 2" key="1">
    <citation type="submission" date="2019-05" db="EMBL/GenBank/DDBJ databases">
        <title>Another draft genome of Portunus trituberculatus and its Hox gene families provides insights of decapod evolution.</title>
        <authorList>
            <person name="Jeong J.-H."/>
            <person name="Song I."/>
            <person name="Kim S."/>
            <person name="Choi T."/>
            <person name="Kim D."/>
            <person name="Ryu S."/>
            <person name="Kim W."/>
        </authorList>
    </citation>
    <scope>NUCLEOTIDE SEQUENCE [LARGE SCALE GENOMIC DNA]</scope>
    <source>
        <tissue evidence="1">Muscle</tissue>
    </source>
</reference>
<comment type="caution">
    <text evidence="1">The sequence shown here is derived from an EMBL/GenBank/DDBJ whole genome shotgun (WGS) entry which is preliminary data.</text>
</comment>
<dbReference type="Proteomes" id="UP000324222">
    <property type="component" value="Unassembled WGS sequence"/>
</dbReference>
<keyword evidence="2" id="KW-1185">Reference proteome</keyword>
<sequence length="100" mass="11422">MVESRSASTRHSWSTLSPSWPRSTIRLSIWGRIFHKLPAITCGDGAKIIPVLIGQPATNLLLDMLQLLMRHKHILLQESSKHAGVWEAENWFSLVFLQFM</sequence>
<protein>
    <submittedName>
        <fullName evidence="1">Uncharacterized protein</fullName>
    </submittedName>
</protein>
<gene>
    <name evidence="1" type="ORF">E2C01_000211</name>
</gene>
<name>A0A5B7CE26_PORTR</name>
<evidence type="ECO:0000313" key="1">
    <source>
        <dbReference type="EMBL" id="MPC07647.1"/>
    </source>
</evidence>
<accession>A0A5B7CE26</accession>
<dbReference type="AlphaFoldDB" id="A0A5B7CE26"/>
<dbReference type="EMBL" id="VSRR010000005">
    <property type="protein sequence ID" value="MPC07647.1"/>
    <property type="molecule type" value="Genomic_DNA"/>
</dbReference>
<evidence type="ECO:0000313" key="2">
    <source>
        <dbReference type="Proteomes" id="UP000324222"/>
    </source>
</evidence>
<organism evidence="1 2">
    <name type="scientific">Portunus trituberculatus</name>
    <name type="common">Swimming crab</name>
    <name type="synonym">Neptunus trituberculatus</name>
    <dbReference type="NCBI Taxonomy" id="210409"/>
    <lineage>
        <taxon>Eukaryota</taxon>
        <taxon>Metazoa</taxon>
        <taxon>Ecdysozoa</taxon>
        <taxon>Arthropoda</taxon>
        <taxon>Crustacea</taxon>
        <taxon>Multicrustacea</taxon>
        <taxon>Malacostraca</taxon>
        <taxon>Eumalacostraca</taxon>
        <taxon>Eucarida</taxon>
        <taxon>Decapoda</taxon>
        <taxon>Pleocyemata</taxon>
        <taxon>Brachyura</taxon>
        <taxon>Eubrachyura</taxon>
        <taxon>Portunoidea</taxon>
        <taxon>Portunidae</taxon>
        <taxon>Portuninae</taxon>
        <taxon>Portunus</taxon>
    </lineage>
</organism>